<proteinExistence type="predicted"/>
<keyword evidence="3" id="KW-1185">Reference proteome</keyword>
<dbReference type="Proteomes" id="UP000009079">
    <property type="component" value="Chromosome"/>
</dbReference>
<dbReference type="AlphaFoldDB" id="C6A1A6"/>
<keyword evidence="1" id="KW-0812">Transmembrane</keyword>
<dbReference type="RefSeq" id="WP_015848621.1">
    <property type="nucleotide sequence ID" value="NC_012883.1"/>
</dbReference>
<dbReference type="KEGG" id="tsi:TSIB_0335"/>
<reference evidence="2 3" key="1">
    <citation type="journal article" date="2009" name="Appl. Environ. Microbiol.">
        <title>Metabolic versatility and indigenous origin of the archaeon Thermococcus sibiricus, isolated from a siberian oil reservoir, as revealed by genome analysis.</title>
        <authorList>
            <person name="Mardanov A.V."/>
            <person name="Ravin N.V."/>
            <person name="Svetlitchnyi V.A."/>
            <person name="Beletsky A.V."/>
            <person name="Miroshnichenko M.L."/>
            <person name="Bonch-Osmolovskaya E.A."/>
            <person name="Skryabin K.G."/>
        </authorList>
    </citation>
    <scope>NUCLEOTIDE SEQUENCE [LARGE SCALE GENOMIC DNA]</scope>
    <source>
        <strain evidence="3">DSM 12597 / MM 739</strain>
    </source>
</reference>
<keyword evidence="1" id="KW-0472">Membrane</keyword>
<name>C6A1A6_THESM</name>
<feature type="transmembrane region" description="Helical" evidence="1">
    <location>
        <begin position="18"/>
        <end position="37"/>
    </location>
</feature>
<evidence type="ECO:0000313" key="3">
    <source>
        <dbReference type="Proteomes" id="UP000009079"/>
    </source>
</evidence>
<protein>
    <submittedName>
        <fullName evidence="2">Uncharacterized protein</fullName>
    </submittedName>
</protein>
<dbReference type="GeneID" id="8095308"/>
<dbReference type="STRING" id="604354.TSIB_0335"/>
<organism evidence="2 3">
    <name type="scientific">Thermococcus sibiricus (strain DSM 12597 / MM 739)</name>
    <dbReference type="NCBI Taxonomy" id="604354"/>
    <lineage>
        <taxon>Archaea</taxon>
        <taxon>Methanobacteriati</taxon>
        <taxon>Methanobacteriota</taxon>
        <taxon>Thermococci</taxon>
        <taxon>Thermococcales</taxon>
        <taxon>Thermococcaceae</taxon>
        <taxon>Thermococcus</taxon>
    </lineage>
</organism>
<evidence type="ECO:0000313" key="2">
    <source>
        <dbReference type="EMBL" id="ACS89401.1"/>
    </source>
</evidence>
<accession>C6A1A6</accession>
<dbReference type="EMBL" id="CP001463">
    <property type="protein sequence ID" value="ACS89401.1"/>
    <property type="molecule type" value="Genomic_DNA"/>
</dbReference>
<dbReference type="HOGENOM" id="CLU_2679134_0_0_2"/>
<feature type="transmembrane region" description="Helical" evidence="1">
    <location>
        <begin position="43"/>
        <end position="64"/>
    </location>
</feature>
<sequence>MGHSDGGRKMEVDRYRHFLFFMVWFFLLSLYTVIALRNEVHTLTFKVGLFMLLITLIGIIELAAKIRAKIKREI</sequence>
<evidence type="ECO:0000256" key="1">
    <source>
        <dbReference type="SAM" id="Phobius"/>
    </source>
</evidence>
<gene>
    <name evidence="2" type="ordered locus">TSIB_0335</name>
</gene>
<keyword evidence="1" id="KW-1133">Transmembrane helix</keyword>